<evidence type="ECO:0000313" key="2">
    <source>
        <dbReference type="EMBL" id="PWW83110.1"/>
    </source>
</evidence>
<gene>
    <name evidence="2" type="ORF">CR164_00680</name>
</gene>
<feature type="chain" id="PRO_5016449833" description="Periplasmic heavy metal sensor" evidence="1">
    <location>
        <begin position="26"/>
        <end position="163"/>
    </location>
</feature>
<dbReference type="Gene3D" id="1.20.120.1490">
    <property type="match status" value="1"/>
</dbReference>
<organism evidence="2 3">
    <name type="scientific">Prosthecochloris marina</name>
    <dbReference type="NCBI Taxonomy" id="2017681"/>
    <lineage>
        <taxon>Bacteria</taxon>
        <taxon>Pseudomonadati</taxon>
        <taxon>Chlorobiota</taxon>
        <taxon>Chlorobiia</taxon>
        <taxon>Chlorobiales</taxon>
        <taxon>Chlorobiaceae</taxon>
        <taxon>Prosthecochloris</taxon>
    </lineage>
</organism>
<dbReference type="RefSeq" id="WP_161953462.1">
    <property type="nucleotide sequence ID" value="NZ_PDNZ01000001.1"/>
</dbReference>
<dbReference type="Proteomes" id="UP000246278">
    <property type="component" value="Unassembled WGS sequence"/>
</dbReference>
<proteinExistence type="predicted"/>
<dbReference type="AlphaFoldDB" id="A0A317T9R3"/>
<protein>
    <recommendedName>
        <fullName evidence="4">Periplasmic heavy metal sensor</fullName>
    </recommendedName>
</protein>
<feature type="signal peptide" evidence="1">
    <location>
        <begin position="1"/>
        <end position="25"/>
    </location>
</feature>
<evidence type="ECO:0008006" key="4">
    <source>
        <dbReference type="Google" id="ProtNLM"/>
    </source>
</evidence>
<keyword evidence="1" id="KW-0732">Signal</keyword>
<evidence type="ECO:0000313" key="3">
    <source>
        <dbReference type="Proteomes" id="UP000246278"/>
    </source>
</evidence>
<reference evidence="3" key="1">
    <citation type="submission" date="2017-10" db="EMBL/GenBank/DDBJ databases">
        <authorList>
            <person name="Gaisin V.A."/>
            <person name="Rysina M.S."/>
            <person name="Grouzdev D.S."/>
        </authorList>
    </citation>
    <scope>NUCLEOTIDE SEQUENCE [LARGE SCALE GENOMIC DNA]</scope>
    <source>
        <strain evidence="3">V1</strain>
    </source>
</reference>
<keyword evidence="3" id="KW-1185">Reference proteome</keyword>
<accession>A0A317T9R3</accession>
<evidence type="ECO:0000256" key="1">
    <source>
        <dbReference type="SAM" id="SignalP"/>
    </source>
</evidence>
<sequence length="163" mass="18010">MFQLRKRLFTAVLVAIVLPLSVVQAKPFGAGQGFDAGGGPKGGPGLMAAGPQVMNDLNLSAEQIDLLEKKKVEKRKTMINLHSQLQLLQVDLAEAANRKNPDMKSIDAMSRKVGNIHGQMTAERIKSIVYLRSILNDDQRKIMDAHRLEFGMMRGMKTGGKRR</sequence>
<dbReference type="EMBL" id="PDNZ01000001">
    <property type="protein sequence ID" value="PWW83110.1"/>
    <property type="molecule type" value="Genomic_DNA"/>
</dbReference>
<name>A0A317T9R3_9CHLB</name>
<comment type="caution">
    <text evidence="2">The sequence shown here is derived from an EMBL/GenBank/DDBJ whole genome shotgun (WGS) entry which is preliminary data.</text>
</comment>